<reference evidence="1" key="1">
    <citation type="submission" date="2014-12" db="EMBL/GenBank/DDBJ databases">
        <title>Genome Sequence of Valsa Canker Pathogens Uncovers a Specific Adaption of Colonization on Woody Bark.</title>
        <authorList>
            <person name="Yin Z."/>
            <person name="Liu H."/>
            <person name="Gao X."/>
            <person name="Li Z."/>
            <person name="Song N."/>
            <person name="Ke X."/>
            <person name="Dai Q."/>
            <person name="Wu Y."/>
            <person name="Sun Y."/>
            <person name="Xu J.-R."/>
            <person name="Kang Z.K."/>
            <person name="Wang L."/>
            <person name="Huang L."/>
        </authorList>
    </citation>
    <scope>NUCLEOTIDE SEQUENCE [LARGE SCALE GENOMIC DNA]</scope>
    <source>
        <strain evidence="1">03-8</strain>
    </source>
</reference>
<sequence>MQQHVPLSAELQDEIKYNIISTLFGLSSGQARIRVGEFTEFFQSYSAKLRQLQISAIGSNLWIINQLAARNHEDILCICKALASKKHLKRAEIRYMLQASFSQHEDKALDRSVDLALRLWLMTNIRDNALGGDEPKKSSAQWDDTETLQDLIHRLFPTSDTKLTVREARLGPTFNAAYLFDICGLELDWTDNLQDHLLLDRQTRTLHIFTDQGFLFGHLNAKTCNPEWPP</sequence>
<dbReference type="Proteomes" id="UP000078559">
    <property type="component" value="Chromosome 4"/>
</dbReference>
<name>A0A194VV64_CYTMA</name>
<dbReference type="AlphaFoldDB" id="A0A194VV64"/>
<evidence type="ECO:0000313" key="2">
    <source>
        <dbReference type="Proteomes" id="UP000078559"/>
    </source>
</evidence>
<dbReference type="OrthoDB" id="4796957at2759"/>
<dbReference type="EMBL" id="CM003101">
    <property type="protein sequence ID" value="KUI68104.1"/>
    <property type="molecule type" value="Genomic_DNA"/>
</dbReference>
<proteinExistence type="predicted"/>
<evidence type="ECO:0000313" key="1">
    <source>
        <dbReference type="EMBL" id="KUI68104.1"/>
    </source>
</evidence>
<gene>
    <name evidence="1" type="ORF">VM1G_03662</name>
</gene>
<keyword evidence="2" id="KW-1185">Reference proteome</keyword>
<accession>A0A194VV64</accession>
<organism evidence="1 2">
    <name type="scientific">Cytospora mali</name>
    <name type="common">Apple Valsa canker fungus</name>
    <name type="synonym">Valsa mali</name>
    <dbReference type="NCBI Taxonomy" id="578113"/>
    <lineage>
        <taxon>Eukaryota</taxon>
        <taxon>Fungi</taxon>
        <taxon>Dikarya</taxon>
        <taxon>Ascomycota</taxon>
        <taxon>Pezizomycotina</taxon>
        <taxon>Sordariomycetes</taxon>
        <taxon>Sordariomycetidae</taxon>
        <taxon>Diaporthales</taxon>
        <taxon>Cytosporaceae</taxon>
        <taxon>Cytospora</taxon>
    </lineage>
</organism>
<protein>
    <submittedName>
        <fullName evidence="1">Uncharacterized protein</fullName>
    </submittedName>
</protein>